<feature type="compositionally biased region" description="Polar residues" evidence="5">
    <location>
        <begin position="41"/>
        <end position="70"/>
    </location>
</feature>
<dbReference type="SUPFAM" id="SSF50156">
    <property type="entry name" value="PDZ domain-like"/>
    <property type="match status" value="1"/>
</dbReference>
<dbReference type="SUPFAM" id="SSF50494">
    <property type="entry name" value="Trypsin-like serine proteases"/>
    <property type="match status" value="1"/>
</dbReference>
<dbReference type="PRINTS" id="PR00834">
    <property type="entry name" value="PROTEASES2C"/>
</dbReference>
<dbReference type="Pfam" id="PF13180">
    <property type="entry name" value="PDZ_2"/>
    <property type="match status" value="1"/>
</dbReference>
<feature type="domain" description="PDZ" evidence="6">
    <location>
        <begin position="419"/>
        <end position="513"/>
    </location>
</feature>
<dbReference type="PROSITE" id="PS50106">
    <property type="entry name" value="PDZ"/>
    <property type="match status" value="1"/>
</dbReference>
<protein>
    <submittedName>
        <fullName evidence="7">Peptidase</fullName>
    </submittedName>
</protein>
<sequence>MSHSNKNPDPSESFNQPLEPSENTWDQTADSPTESRPVIHSTPQFPQSGNIPGSASQNVPQQPRSPTDSSYPPMDERSDIYRANAPTEQPPAYRSVNNASTPYYVPPSVPPPYTQDATQPTMPPPYPTGNGHAGDVAGATTPRSLSNPASDTRQNAYYGQNMAPMGAPPMGNNYPRSRTGGGARWVGIPLLALLFGALGGWLVSSGATTNPAGAIFNPDGNQSIERVAAKVRTSVVQINVATPRGSGIGSGVIIDPRGYIVTNNHVVGNGQIYQVVLYDNTKVPAKLVGIDPQDDLAVIKIIPPNHMSVAKIGDSSRLQVGQPVLAIGNPLGITQTVTSGIVSALGRNVGEGQNSMIINAIQTDAAINPGNSGGALVDMRGNLIGIPTLVPIDPEFKTPATGVGFAIPSNRVKFIAPQLIKAGRVTDSGRADMGVSIISIDPDIASQAQLPIDHGALIVNVNPNSPAAQAGLRRGDIVVQADNQQVTDTSSLLDAIANKRPGDIVTLQIYRGNQQMTARVKLGTQQFS</sequence>
<dbReference type="RefSeq" id="WP_151757474.1">
    <property type="nucleotide sequence ID" value="NZ_BKZW01000002.1"/>
</dbReference>
<gene>
    <name evidence="7" type="primary">degP</name>
    <name evidence="7" type="ORF">KDW_37630</name>
</gene>
<keyword evidence="8" id="KW-1185">Reference proteome</keyword>
<comment type="similarity">
    <text evidence="1">Belongs to the peptidase S1C family.</text>
</comment>
<dbReference type="InterPro" id="IPR009003">
    <property type="entry name" value="Peptidase_S1_PA"/>
</dbReference>
<dbReference type="Pfam" id="PF13365">
    <property type="entry name" value="Trypsin_2"/>
    <property type="match status" value="1"/>
</dbReference>
<reference evidence="7 8" key="1">
    <citation type="submission" date="2019-10" db="EMBL/GenBank/DDBJ databases">
        <title>Dictyobacter vulcani sp. nov., within the class Ktedonobacteria, isolated from soil of volcanic Mt. Zao.</title>
        <authorList>
            <person name="Zheng Y."/>
            <person name="Wang C.M."/>
            <person name="Sakai Y."/>
            <person name="Abe K."/>
            <person name="Yokota A."/>
            <person name="Yabe S."/>
        </authorList>
    </citation>
    <scope>NUCLEOTIDE SEQUENCE [LARGE SCALE GENOMIC DNA]</scope>
    <source>
        <strain evidence="7 8">W12</strain>
    </source>
</reference>
<keyword evidence="2" id="KW-0645">Protease</keyword>
<name>A0A5J4KT27_9CHLR</name>
<dbReference type="PANTHER" id="PTHR43343:SF3">
    <property type="entry name" value="PROTEASE DO-LIKE 8, CHLOROPLASTIC"/>
    <property type="match status" value="1"/>
</dbReference>
<evidence type="ECO:0000256" key="4">
    <source>
        <dbReference type="ARBA" id="ARBA00022825"/>
    </source>
</evidence>
<dbReference type="InterPro" id="IPR051201">
    <property type="entry name" value="Chloro_Bact_Ser_Proteases"/>
</dbReference>
<feature type="compositionally biased region" description="Pro residues" evidence="5">
    <location>
        <begin position="104"/>
        <end position="113"/>
    </location>
</feature>
<comment type="caution">
    <text evidence="7">The sequence shown here is derived from an EMBL/GenBank/DDBJ whole genome shotgun (WGS) entry which is preliminary data.</text>
</comment>
<dbReference type="InterPro" id="IPR036034">
    <property type="entry name" value="PDZ_sf"/>
</dbReference>
<dbReference type="AlphaFoldDB" id="A0A5J4KT27"/>
<dbReference type="InterPro" id="IPR001940">
    <property type="entry name" value="Peptidase_S1C"/>
</dbReference>
<evidence type="ECO:0000256" key="3">
    <source>
        <dbReference type="ARBA" id="ARBA00022801"/>
    </source>
</evidence>
<accession>A0A5J4KT27</accession>
<dbReference type="GO" id="GO:0006508">
    <property type="term" value="P:proteolysis"/>
    <property type="evidence" value="ECO:0007669"/>
    <property type="project" value="UniProtKB-KW"/>
</dbReference>
<dbReference type="Proteomes" id="UP000326912">
    <property type="component" value="Unassembled WGS sequence"/>
</dbReference>
<feature type="region of interest" description="Disordered" evidence="5">
    <location>
        <begin position="1"/>
        <end position="155"/>
    </location>
</feature>
<proteinExistence type="inferred from homology"/>
<feature type="compositionally biased region" description="Polar residues" evidence="5">
    <location>
        <begin position="1"/>
        <end position="34"/>
    </location>
</feature>
<keyword evidence="3" id="KW-0378">Hydrolase</keyword>
<dbReference type="PANTHER" id="PTHR43343">
    <property type="entry name" value="PEPTIDASE S12"/>
    <property type="match status" value="1"/>
</dbReference>
<dbReference type="InterPro" id="IPR001478">
    <property type="entry name" value="PDZ"/>
</dbReference>
<dbReference type="Gene3D" id="2.40.10.120">
    <property type="match status" value="1"/>
</dbReference>
<dbReference type="EMBL" id="BKZW01000002">
    <property type="protein sequence ID" value="GER89601.1"/>
    <property type="molecule type" value="Genomic_DNA"/>
</dbReference>
<evidence type="ECO:0000256" key="5">
    <source>
        <dbReference type="SAM" id="MobiDB-lite"/>
    </source>
</evidence>
<dbReference type="SMART" id="SM00228">
    <property type="entry name" value="PDZ"/>
    <property type="match status" value="1"/>
</dbReference>
<dbReference type="GO" id="GO:0004252">
    <property type="term" value="F:serine-type endopeptidase activity"/>
    <property type="evidence" value="ECO:0007669"/>
    <property type="project" value="InterPro"/>
</dbReference>
<evidence type="ECO:0000256" key="2">
    <source>
        <dbReference type="ARBA" id="ARBA00022670"/>
    </source>
</evidence>
<dbReference type="FunFam" id="2.40.10.10:FF:000001">
    <property type="entry name" value="Periplasmic serine protease DegS"/>
    <property type="match status" value="1"/>
</dbReference>
<feature type="compositionally biased region" description="Polar residues" evidence="5">
    <location>
        <begin position="141"/>
        <end position="155"/>
    </location>
</feature>
<organism evidence="7 8">
    <name type="scientific">Dictyobacter vulcani</name>
    <dbReference type="NCBI Taxonomy" id="2607529"/>
    <lineage>
        <taxon>Bacteria</taxon>
        <taxon>Bacillati</taxon>
        <taxon>Chloroflexota</taxon>
        <taxon>Ktedonobacteria</taxon>
        <taxon>Ktedonobacterales</taxon>
        <taxon>Dictyobacteraceae</taxon>
        <taxon>Dictyobacter</taxon>
    </lineage>
</organism>
<dbReference type="Gene3D" id="2.30.42.10">
    <property type="match status" value="1"/>
</dbReference>
<evidence type="ECO:0000313" key="8">
    <source>
        <dbReference type="Proteomes" id="UP000326912"/>
    </source>
</evidence>
<evidence type="ECO:0000313" key="7">
    <source>
        <dbReference type="EMBL" id="GER89601.1"/>
    </source>
</evidence>
<evidence type="ECO:0000259" key="6">
    <source>
        <dbReference type="PROSITE" id="PS50106"/>
    </source>
</evidence>
<keyword evidence="4" id="KW-0720">Serine protease</keyword>
<evidence type="ECO:0000256" key="1">
    <source>
        <dbReference type="ARBA" id="ARBA00010541"/>
    </source>
</evidence>